<evidence type="ECO:0000313" key="4">
    <source>
        <dbReference type="Proteomes" id="UP001168528"/>
    </source>
</evidence>
<keyword evidence="1" id="KW-0328">Glycosyltransferase</keyword>
<evidence type="ECO:0000256" key="1">
    <source>
        <dbReference type="ARBA" id="ARBA00022676"/>
    </source>
</evidence>
<dbReference type="InterPro" id="IPR002516">
    <property type="entry name" value="Glyco_trans_11"/>
</dbReference>
<dbReference type="PANTHER" id="PTHR11927:SF9">
    <property type="entry name" value="L-FUCOSYLTRANSFERASE"/>
    <property type="match status" value="1"/>
</dbReference>
<dbReference type="Proteomes" id="UP001168528">
    <property type="component" value="Unassembled WGS sequence"/>
</dbReference>
<reference evidence="3" key="1">
    <citation type="submission" date="2023-07" db="EMBL/GenBank/DDBJ databases">
        <title>The genome sequence of Rhodocytophaga aerolata KACC 12507.</title>
        <authorList>
            <person name="Zhang X."/>
        </authorList>
    </citation>
    <scope>NUCLEOTIDE SEQUENCE</scope>
    <source>
        <strain evidence="3">KACC 12507</strain>
    </source>
</reference>
<keyword evidence="4" id="KW-1185">Reference proteome</keyword>
<dbReference type="Gene3D" id="3.40.50.11350">
    <property type="match status" value="1"/>
</dbReference>
<dbReference type="EMBL" id="JAUKPO010000040">
    <property type="protein sequence ID" value="MDO1451023.1"/>
    <property type="molecule type" value="Genomic_DNA"/>
</dbReference>
<dbReference type="Pfam" id="PF01531">
    <property type="entry name" value="Glyco_transf_11"/>
    <property type="match status" value="1"/>
</dbReference>
<evidence type="ECO:0000256" key="2">
    <source>
        <dbReference type="ARBA" id="ARBA00022679"/>
    </source>
</evidence>
<name>A0ABT8RFZ2_9BACT</name>
<sequence>MIIVRLNGGLGNQLFQYALGKHLAHLHKTQLKLDIRWFEKGIRNYELKYFNINETIATEEEISFTSNMTTSLINRFQRSIVEPLLPYYKRSIVEEKTNSFDRNIFKSKSDIYVKGYWQSEKYFVNIEEQIRRDFTFRYELDHKNKGLSDKIKVCNAVSVHIRRGDYVSDPEYAKKYGACSVDYYHRAYTLFEKKFEEPYYFIFSDDIQWVQERIKFFQPCVYINHNTGNNSYKDMQLMSLCKHNIIANSTFSWWGAWLNSNSEKIVVAPINWYHDTTIETKDLLPEGWCKL</sequence>
<dbReference type="PANTHER" id="PTHR11927">
    <property type="entry name" value="GALACTOSIDE 2-L-FUCOSYLTRANSFERASE"/>
    <property type="match status" value="1"/>
</dbReference>
<organism evidence="3 4">
    <name type="scientific">Rhodocytophaga aerolata</name>
    <dbReference type="NCBI Taxonomy" id="455078"/>
    <lineage>
        <taxon>Bacteria</taxon>
        <taxon>Pseudomonadati</taxon>
        <taxon>Bacteroidota</taxon>
        <taxon>Cytophagia</taxon>
        <taxon>Cytophagales</taxon>
        <taxon>Rhodocytophagaceae</taxon>
        <taxon>Rhodocytophaga</taxon>
    </lineage>
</organism>
<dbReference type="RefSeq" id="WP_302041823.1">
    <property type="nucleotide sequence ID" value="NZ_JAUKPO010000040.1"/>
</dbReference>
<accession>A0ABT8RFZ2</accession>
<protein>
    <submittedName>
        <fullName evidence="3">Alpha-1,2-fucosyltransferase</fullName>
    </submittedName>
</protein>
<keyword evidence="2" id="KW-0808">Transferase</keyword>
<proteinExistence type="predicted"/>
<gene>
    <name evidence="3" type="ORF">Q0590_32410</name>
</gene>
<comment type="caution">
    <text evidence="3">The sequence shown here is derived from an EMBL/GenBank/DDBJ whole genome shotgun (WGS) entry which is preliminary data.</text>
</comment>
<evidence type="ECO:0000313" key="3">
    <source>
        <dbReference type="EMBL" id="MDO1451023.1"/>
    </source>
</evidence>
<dbReference type="CDD" id="cd11301">
    <property type="entry name" value="Fut1_Fut2_like"/>
    <property type="match status" value="1"/>
</dbReference>